<name>B0SV78_CAUSK</name>
<dbReference type="InterPro" id="IPR005119">
    <property type="entry name" value="LysR_subst-bd"/>
</dbReference>
<dbReference type="GO" id="GO:0003677">
    <property type="term" value="F:DNA binding"/>
    <property type="evidence" value="ECO:0007669"/>
    <property type="project" value="UniProtKB-KW"/>
</dbReference>
<dbReference type="PANTHER" id="PTHR30346">
    <property type="entry name" value="TRANSCRIPTIONAL DUAL REGULATOR HCAR-RELATED"/>
    <property type="match status" value="1"/>
</dbReference>
<dbReference type="SUPFAM" id="SSF53850">
    <property type="entry name" value="Periplasmic binding protein-like II"/>
    <property type="match status" value="1"/>
</dbReference>
<dbReference type="SUPFAM" id="SSF46785">
    <property type="entry name" value="Winged helix' DNA-binding domain"/>
    <property type="match status" value="1"/>
</dbReference>
<dbReference type="Gene3D" id="1.10.10.10">
    <property type="entry name" value="Winged helix-like DNA-binding domain superfamily/Winged helix DNA-binding domain"/>
    <property type="match status" value="1"/>
</dbReference>
<dbReference type="InterPro" id="IPR036388">
    <property type="entry name" value="WH-like_DNA-bd_sf"/>
</dbReference>
<evidence type="ECO:0000313" key="6">
    <source>
        <dbReference type="EMBL" id="ABZ72968.1"/>
    </source>
</evidence>
<evidence type="ECO:0000256" key="3">
    <source>
        <dbReference type="ARBA" id="ARBA00023125"/>
    </source>
</evidence>
<dbReference type="Gene3D" id="3.40.190.10">
    <property type="entry name" value="Periplasmic binding protein-like II"/>
    <property type="match status" value="2"/>
</dbReference>
<feature type="domain" description="HTH lysR-type" evidence="5">
    <location>
        <begin position="4"/>
        <end position="61"/>
    </location>
</feature>
<evidence type="ECO:0000256" key="1">
    <source>
        <dbReference type="ARBA" id="ARBA00009437"/>
    </source>
</evidence>
<keyword evidence="3" id="KW-0238">DNA-binding</keyword>
<dbReference type="PANTHER" id="PTHR30346:SF9">
    <property type="entry name" value="LYSR FAMILY TRANSCRIPTIONAL REGULATOR"/>
    <property type="match status" value="1"/>
</dbReference>
<dbReference type="eggNOG" id="COG0583">
    <property type="taxonomic scope" value="Bacteria"/>
</dbReference>
<dbReference type="PROSITE" id="PS50931">
    <property type="entry name" value="HTH_LYSR"/>
    <property type="match status" value="1"/>
</dbReference>
<dbReference type="EMBL" id="CP000927">
    <property type="protein sequence ID" value="ABZ72968.1"/>
    <property type="molecule type" value="Genomic_DNA"/>
</dbReference>
<dbReference type="Pfam" id="PF00126">
    <property type="entry name" value="HTH_1"/>
    <property type="match status" value="1"/>
</dbReference>
<reference evidence="6" key="1">
    <citation type="submission" date="2008-01" db="EMBL/GenBank/DDBJ databases">
        <title>Complete sequence of chromosome of Caulobacter sp. K31.</title>
        <authorList>
            <consortium name="US DOE Joint Genome Institute"/>
            <person name="Copeland A."/>
            <person name="Lucas S."/>
            <person name="Lapidus A."/>
            <person name="Barry K."/>
            <person name="Glavina del Rio T."/>
            <person name="Dalin E."/>
            <person name="Tice H."/>
            <person name="Pitluck S."/>
            <person name="Bruce D."/>
            <person name="Goodwin L."/>
            <person name="Thompson L.S."/>
            <person name="Brettin T."/>
            <person name="Detter J.C."/>
            <person name="Han C."/>
            <person name="Schmutz J."/>
            <person name="Larimer F."/>
            <person name="Land M."/>
            <person name="Hauser L."/>
            <person name="Kyrpides N."/>
            <person name="Kim E."/>
            <person name="Stephens C."/>
            <person name="Richardson P."/>
        </authorList>
    </citation>
    <scope>NUCLEOTIDE SEQUENCE [LARGE SCALE GENOMIC DNA]</scope>
    <source>
        <strain evidence="6">K31</strain>
    </source>
</reference>
<gene>
    <name evidence="6" type="ordered locus">Caul_3842</name>
</gene>
<dbReference type="Pfam" id="PF03466">
    <property type="entry name" value="LysR_substrate"/>
    <property type="match status" value="1"/>
</dbReference>
<sequence length="307" mass="34190" precursor="true">MNAMNLNQLRFAGALAAHGSFTAAASECCVTQPTLSNSIAQLEDELGGRLFMRTTRKVGLTPLGEHVLPYIKEVLNAQATLIGQTKAFLHPARRLIRIGTSPLIDAALLGVMLEPFREKNPEVELIFRELNMSDLHRMLDEGLLDYVFGVVEAQRDRWSTAFLYDEPLLFIPRGTSQREVRNGPVRLKDISDETYVMVPDACGLSRATRTFFRSERRKLKEYTGEALSYQVLQDWASLGIGAAILPKSKVVQGRNAGQVIEDKSGKEVRIAFEAVWSREDARSPHLLGFENHLLTVAARVGQGIAQR</sequence>
<dbReference type="STRING" id="366602.Caul_3842"/>
<dbReference type="FunFam" id="1.10.10.10:FF:000001">
    <property type="entry name" value="LysR family transcriptional regulator"/>
    <property type="match status" value="1"/>
</dbReference>
<protein>
    <submittedName>
        <fullName evidence="6">Transcriptional regulator, LysR family</fullName>
    </submittedName>
</protein>
<evidence type="ECO:0000256" key="2">
    <source>
        <dbReference type="ARBA" id="ARBA00023015"/>
    </source>
</evidence>
<evidence type="ECO:0000259" key="5">
    <source>
        <dbReference type="PROSITE" id="PS50931"/>
    </source>
</evidence>
<comment type="similarity">
    <text evidence="1">Belongs to the LysR transcriptional regulatory family.</text>
</comment>
<dbReference type="KEGG" id="cak:Caul_3842"/>
<dbReference type="GO" id="GO:0032993">
    <property type="term" value="C:protein-DNA complex"/>
    <property type="evidence" value="ECO:0007669"/>
    <property type="project" value="TreeGrafter"/>
</dbReference>
<dbReference type="PRINTS" id="PR00039">
    <property type="entry name" value="HTHLYSR"/>
</dbReference>
<accession>B0SV78</accession>
<dbReference type="AlphaFoldDB" id="B0SV78"/>
<dbReference type="HOGENOM" id="CLU_039613_6_5_5"/>
<organism evidence="6">
    <name type="scientific">Caulobacter sp. (strain K31)</name>
    <dbReference type="NCBI Taxonomy" id="366602"/>
    <lineage>
        <taxon>Bacteria</taxon>
        <taxon>Pseudomonadati</taxon>
        <taxon>Pseudomonadota</taxon>
        <taxon>Alphaproteobacteria</taxon>
        <taxon>Caulobacterales</taxon>
        <taxon>Caulobacteraceae</taxon>
        <taxon>Caulobacter</taxon>
    </lineage>
</organism>
<keyword evidence="4" id="KW-0804">Transcription</keyword>
<dbReference type="InterPro" id="IPR000847">
    <property type="entry name" value="LysR_HTH_N"/>
</dbReference>
<evidence type="ECO:0000256" key="4">
    <source>
        <dbReference type="ARBA" id="ARBA00023163"/>
    </source>
</evidence>
<dbReference type="CDD" id="cd05466">
    <property type="entry name" value="PBP2_LTTR_substrate"/>
    <property type="match status" value="1"/>
</dbReference>
<dbReference type="GO" id="GO:0003700">
    <property type="term" value="F:DNA-binding transcription factor activity"/>
    <property type="evidence" value="ECO:0007669"/>
    <property type="project" value="InterPro"/>
</dbReference>
<keyword evidence="2" id="KW-0805">Transcription regulation</keyword>
<dbReference type="InterPro" id="IPR036390">
    <property type="entry name" value="WH_DNA-bd_sf"/>
</dbReference>
<proteinExistence type="inferred from homology"/>